<organism evidence="2 3">
    <name type="scientific">Mytilus coruscus</name>
    <name type="common">Sea mussel</name>
    <dbReference type="NCBI Taxonomy" id="42192"/>
    <lineage>
        <taxon>Eukaryota</taxon>
        <taxon>Metazoa</taxon>
        <taxon>Spiralia</taxon>
        <taxon>Lophotrochozoa</taxon>
        <taxon>Mollusca</taxon>
        <taxon>Bivalvia</taxon>
        <taxon>Autobranchia</taxon>
        <taxon>Pteriomorphia</taxon>
        <taxon>Mytilida</taxon>
        <taxon>Mytiloidea</taxon>
        <taxon>Mytilidae</taxon>
        <taxon>Mytilinae</taxon>
        <taxon>Mytilus</taxon>
    </lineage>
</organism>
<dbReference type="AlphaFoldDB" id="A0A6J8E8K1"/>
<proteinExistence type="predicted"/>
<keyword evidence="3" id="KW-1185">Reference proteome</keyword>
<evidence type="ECO:0000313" key="3">
    <source>
        <dbReference type="Proteomes" id="UP000507470"/>
    </source>
</evidence>
<evidence type="ECO:0000256" key="1">
    <source>
        <dbReference type="SAM" id="MobiDB-lite"/>
    </source>
</evidence>
<dbReference type="PANTHER" id="PTHR47331:SF7">
    <property type="match status" value="1"/>
</dbReference>
<dbReference type="PANTHER" id="PTHR47331">
    <property type="entry name" value="PHD-TYPE DOMAIN-CONTAINING PROTEIN"/>
    <property type="match status" value="1"/>
</dbReference>
<evidence type="ECO:0000313" key="2">
    <source>
        <dbReference type="EMBL" id="CAC5415381.1"/>
    </source>
</evidence>
<dbReference type="EMBL" id="CACVKT020008420">
    <property type="protein sequence ID" value="CAC5415381.1"/>
    <property type="molecule type" value="Genomic_DNA"/>
</dbReference>
<name>A0A6J8E8K1_MYTCO</name>
<dbReference type="OrthoDB" id="6142165at2759"/>
<gene>
    <name evidence="2" type="ORF">MCOR_48080</name>
</gene>
<protein>
    <submittedName>
        <fullName evidence="2">Uncharacterized protein</fullName>
    </submittedName>
</protein>
<dbReference type="Proteomes" id="UP000507470">
    <property type="component" value="Unassembled WGS sequence"/>
</dbReference>
<feature type="compositionally biased region" description="Basic and acidic residues" evidence="1">
    <location>
        <begin position="122"/>
        <end position="134"/>
    </location>
</feature>
<accession>A0A6J8E8K1</accession>
<reference evidence="2 3" key="1">
    <citation type="submission" date="2020-06" db="EMBL/GenBank/DDBJ databases">
        <authorList>
            <person name="Li R."/>
            <person name="Bekaert M."/>
        </authorList>
    </citation>
    <scope>NUCLEOTIDE SEQUENCE [LARGE SCALE GENOMIC DNA]</scope>
    <source>
        <strain evidence="3">wild</strain>
    </source>
</reference>
<feature type="compositionally biased region" description="Low complexity" evidence="1">
    <location>
        <begin position="136"/>
        <end position="155"/>
    </location>
</feature>
<feature type="region of interest" description="Disordered" evidence="1">
    <location>
        <begin position="122"/>
        <end position="160"/>
    </location>
</feature>
<sequence>MSESVSERELRTSRTLTSEGDHLFQQSNERHQYIIRTIKRDIDAIILDVEDNPVVDLSIASTYRDEISKLSDKFEKEANTYFDFLKSYRTKESEIEHASFKMSFYALKAKISVVKQHFSELLPRRSKQESERTIKSHSSNHNSRHSGSTRNSSLSAQSKSEILKQTVKLETTKTRLKYAKEEADLLHREATLKAERNVLSMKRELDEAQSGLQAVKKALNYDLNDYGESYEPPRIANPVVQHADVDRISDRKYRSSHIPDTRNITERRTAEFVEQQRSQHASHLTENDFPANSVNFPIQSSGPLNPTARTLVPTGRSEAKKLAKFMVKKDLITSRLISFNNQLSHYSSWKLSFQHIMTELDTNTLEQLDLLIKYLGPSSKQQAQKLDVLMPIIRPLQIGLIWERLDARFGSPEMIESSLRSRIVNFPKLSNDNRKELYELADLAAEIESIRRDERFATIFAYFDSSLGVNRFVTRLPYNFQEK</sequence>